<evidence type="ECO:0000313" key="3">
    <source>
        <dbReference type="Proteomes" id="UP000008810"/>
    </source>
</evidence>
<dbReference type="InParanoid" id="A0A2K2CJD9"/>
<name>A0A2K2CJD9_BRADI</name>
<dbReference type="Gramene" id="PNT62136">
    <property type="protein sequence ID" value="PNT62136"/>
    <property type="gene ID" value="BRADI_5g25983v3"/>
</dbReference>
<sequence>MCQNSAPFCWYVLSWGDSANSGTLLTDAAVYGKDSEAKVLSTKELLRETHPRLSLAGLGTNQILQIRDVHGTCDGANAGTASRNSDQECRQNANNSTSSSFLSFLISSFASLKQLISWIPSPDWLPSKFSSFSEKFQNKIRSDV</sequence>
<evidence type="ECO:0000313" key="1">
    <source>
        <dbReference type="EMBL" id="PNT62136.1"/>
    </source>
</evidence>
<reference evidence="1" key="2">
    <citation type="submission" date="2017-06" db="EMBL/GenBank/DDBJ databases">
        <title>WGS assembly of Brachypodium distachyon.</title>
        <authorList>
            <consortium name="The International Brachypodium Initiative"/>
            <person name="Lucas S."/>
            <person name="Harmon-Smith M."/>
            <person name="Lail K."/>
            <person name="Tice H."/>
            <person name="Grimwood J."/>
            <person name="Bruce D."/>
            <person name="Barry K."/>
            <person name="Shu S."/>
            <person name="Lindquist E."/>
            <person name="Wang M."/>
            <person name="Pitluck S."/>
            <person name="Vogel J.P."/>
            <person name="Garvin D.F."/>
            <person name="Mockler T.C."/>
            <person name="Schmutz J."/>
            <person name="Rokhsar D."/>
            <person name="Bevan M.W."/>
        </authorList>
    </citation>
    <scope>NUCLEOTIDE SEQUENCE</scope>
    <source>
        <strain evidence="1">Bd21</strain>
    </source>
</reference>
<gene>
    <name evidence="1" type="ORF">BRADI_5g25983v3</name>
</gene>
<proteinExistence type="predicted"/>
<dbReference type="AlphaFoldDB" id="A0A2K2CJD9"/>
<dbReference type="EnsemblPlants" id="PNT62136">
    <property type="protein sequence ID" value="PNT62136"/>
    <property type="gene ID" value="BRADI_5g25983v3"/>
</dbReference>
<keyword evidence="3" id="KW-1185">Reference proteome</keyword>
<protein>
    <submittedName>
        <fullName evidence="1 2">Uncharacterized protein</fullName>
    </submittedName>
</protein>
<reference evidence="2" key="3">
    <citation type="submission" date="2018-08" db="UniProtKB">
        <authorList>
            <consortium name="EnsemblPlants"/>
        </authorList>
    </citation>
    <scope>IDENTIFICATION</scope>
    <source>
        <strain evidence="2">cv. Bd21</strain>
    </source>
</reference>
<accession>A0A2K2CJD9</accession>
<dbReference type="EMBL" id="CM000884">
    <property type="protein sequence ID" value="PNT62136.1"/>
    <property type="molecule type" value="Genomic_DNA"/>
</dbReference>
<reference evidence="1 2" key="1">
    <citation type="journal article" date="2010" name="Nature">
        <title>Genome sequencing and analysis of the model grass Brachypodium distachyon.</title>
        <authorList>
            <consortium name="International Brachypodium Initiative"/>
        </authorList>
    </citation>
    <scope>NUCLEOTIDE SEQUENCE [LARGE SCALE GENOMIC DNA]</scope>
    <source>
        <strain evidence="1 2">Bd21</strain>
    </source>
</reference>
<dbReference type="Proteomes" id="UP000008810">
    <property type="component" value="Chromosome 5"/>
</dbReference>
<evidence type="ECO:0000313" key="2">
    <source>
        <dbReference type="EnsemblPlants" id="PNT62136"/>
    </source>
</evidence>
<organism evidence="1">
    <name type="scientific">Brachypodium distachyon</name>
    <name type="common">Purple false brome</name>
    <name type="synonym">Trachynia distachya</name>
    <dbReference type="NCBI Taxonomy" id="15368"/>
    <lineage>
        <taxon>Eukaryota</taxon>
        <taxon>Viridiplantae</taxon>
        <taxon>Streptophyta</taxon>
        <taxon>Embryophyta</taxon>
        <taxon>Tracheophyta</taxon>
        <taxon>Spermatophyta</taxon>
        <taxon>Magnoliopsida</taxon>
        <taxon>Liliopsida</taxon>
        <taxon>Poales</taxon>
        <taxon>Poaceae</taxon>
        <taxon>BOP clade</taxon>
        <taxon>Pooideae</taxon>
        <taxon>Stipodae</taxon>
        <taxon>Brachypodieae</taxon>
        <taxon>Brachypodium</taxon>
    </lineage>
</organism>